<feature type="compositionally biased region" description="Gly residues" evidence="1">
    <location>
        <begin position="20"/>
        <end position="31"/>
    </location>
</feature>
<organism evidence="2 3">
    <name type="scientific">Tuber borchii</name>
    <name type="common">White truffle</name>
    <dbReference type="NCBI Taxonomy" id="42251"/>
    <lineage>
        <taxon>Eukaryota</taxon>
        <taxon>Fungi</taxon>
        <taxon>Dikarya</taxon>
        <taxon>Ascomycota</taxon>
        <taxon>Pezizomycotina</taxon>
        <taxon>Pezizomycetes</taxon>
        <taxon>Pezizales</taxon>
        <taxon>Tuberaceae</taxon>
        <taxon>Tuber</taxon>
    </lineage>
</organism>
<protein>
    <submittedName>
        <fullName evidence="2">Uncharacterized protein</fullName>
    </submittedName>
</protein>
<comment type="caution">
    <text evidence="2">The sequence shown here is derived from an EMBL/GenBank/DDBJ whole genome shotgun (WGS) entry which is preliminary data.</text>
</comment>
<sequence length="94" mass="10567">MRKLGDEGDRPGWVWAEAGRGQGVEGPGQGKDGPEITGTREVWTRDRWDRGSIDQDRRPRVQVKRLDLGAGWWTKRFKGTRGNQVTSGPAKTFC</sequence>
<feature type="compositionally biased region" description="Basic and acidic residues" evidence="1">
    <location>
        <begin position="1"/>
        <end position="10"/>
    </location>
</feature>
<dbReference type="Proteomes" id="UP000244722">
    <property type="component" value="Unassembled WGS sequence"/>
</dbReference>
<accession>A0A2T6ZGF0</accession>
<dbReference type="EMBL" id="NESQ01000293">
    <property type="protein sequence ID" value="PUU74552.1"/>
    <property type="molecule type" value="Genomic_DNA"/>
</dbReference>
<feature type="region of interest" description="Disordered" evidence="1">
    <location>
        <begin position="1"/>
        <end position="41"/>
    </location>
</feature>
<name>A0A2T6ZGF0_TUBBO</name>
<reference evidence="2 3" key="1">
    <citation type="submission" date="2017-04" db="EMBL/GenBank/DDBJ databases">
        <title>Draft genome sequence of Tuber borchii Vittad., a whitish edible truffle.</title>
        <authorList>
            <consortium name="DOE Joint Genome Institute"/>
            <person name="Murat C."/>
            <person name="Kuo A."/>
            <person name="Barry K.W."/>
            <person name="Clum A."/>
            <person name="Dockter R.B."/>
            <person name="Fauchery L."/>
            <person name="Iotti M."/>
            <person name="Kohler A."/>
            <person name="Labutti K."/>
            <person name="Lindquist E.A."/>
            <person name="Lipzen A."/>
            <person name="Ohm R.A."/>
            <person name="Wang M."/>
            <person name="Grigoriev I.V."/>
            <person name="Zambonelli A."/>
            <person name="Martin F.M."/>
        </authorList>
    </citation>
    <scope>NUCLEOTIDE SEQUENCE [LARGE SCALE GENOMIC DNA]</scope>
    <source>
        <strain evidence="2 3">Tbo3840</strain>
    </source>
</reference>
<proteinExistence type="predicted"/>
<evidence type="ECO:0000313" key="2">
    <source>
        <dbReference type="EMBL" id="PUU74552.1"/>
    </source>
</evidence>
<keyword evidence="3" id="KW-1185">Reference proteome</keyword>
<dbReference type="AlphaFoldDB" id="A0A2T6ZGF0"/>
<evidence type="ECO:0000313" key="3">
    <source>
        <dbReference type="Proteomes" id="UP000244722"/>
    </source>
</evidence>
<gene>
    <name evidence="2" type="ORF">B9Z19DRAFT_1133149</name>
</gene>
<evidence type="ECO:0000256" key="1">
    <source>
        <dbReference type="SAM" id="MobiDB-lite"/>
    </source>
</evidence>